<dbReference type="Gene3D" id="2.40.50.180">
    <property type="entry name" value="CheA-289, Domain 4"/>
    <property type="match status" value="1"/>
</dbReference>
<evidence type="ECO:0000259" key="1">
    <source>
        <dbReference type="PROSITE" id="PS50851"/>
    </source>
</evidence>
<dbReference type="GO" id="GO:0006935">
    <property type="term" value="P:chemotaxis"/>
    <property type="evidence" value="ECO:0007669"/>
    <property type="project" value="InterPro"/>
</dbReference>
<dbReference type="EMBL" id="FRAR01000006">
    <property type="protein sequence ID" value="SHK05509.1"/>
    <property type="molecule type" value="Genomic_DNA"/>
</dbReference>
<dbReference type="SMART" id="SM00260">
    <property type="entry name" value="CheW"/>
    <property type="match status" value="1"/>
</dbReference>
<dbReference type="OrthoDB" id="9806105at2"/>
<accession>A0A1M6PC20</accession>
<dbReference type="AlphaFoldDB" id="A0A1M6PC20"/>
<name>A0A1M6PC20_9FIRM</name>
<keyword evidence="3" id="KW-1185">Reference proteome</keyword>
<reference evidence="3" key="1">
    <citation type="submission" date="2016-11" db="EMBL/GenBank/DDBJ databases">
        <authorList>
            <person name="Varghese N."/>
            <person name="Submissions S."/>
        </authorList>
    </citation>
    <scope>NUCLEOTIDE SEQUENCE [LARGE SCALE GENOMIC DNA]</scope>
    <source>
        <strain evidence="3">DSM 10349</strain>
    </source>
</reference>
<proteinExistence type="predicted"/>
<gene>
    <name evidence="2" type="ORF">SAMN02745123_00492</name>
</gene>
<evidence type="ECO:0000313" key="3">
    <source>
        <dbReference type="Proteomes" id="UP000183997"/>
    </source>
</evidence>
<feature type="domain" description="CheW-like" evidence="1">
    <location>
        <begin position="16"/>
        <end position="154"/>
    </location>
</feature>
<dbReference type="STRING" id="1121421.SAMN02745123_00492"/>
<dbReference type="PANTHER" id="PTHR47233:SF3">
    <property type="entry name" value="CHEMOTAXIS PROTEIN CHEV"/>
    <property type="match status" value="1"/>
</dbReference>
<dbReference type="InterPro" id="IPR002545">
    <property type="entry name" value="CheW-lke_dom"/>
</dbReference>
<dbReference type="SUPFAM" id="SSF50341">
    <property type="entry name" value="CheW-like"/>
    <property type="match status" value="1"/>
</dbReference>
<protein>
    <submittedName>
        <fullName evidence="2">Chemotaxis signal transduction protein</fullName>
    </submittedName>
</protein>
<dbReference type="GO" id="GO:0007165">
    <property type="term" value="P:signal transduction"/>
    <property type="evidence" value="ECO:0007669"/>
    <property type="project" value="InterPro"/>
</dbReference>
<sequence>MNNTKSENLLQTGNNELQLLEFRVGDNSYGVDVTKVHELLQYCPVQPIPNAPTCVEGIICPRNQLVTVIELAAYLQHPPSGRADRDIFVIAEVNQGSFAFHVHQVIEIHQISQDEIEIPDMFRDGDGVVTGVVKKSGVLICILDFEKIMIEING</sequence>
<organism evidence="2 3">
    <name type="scientific">Desulforamulus aeronauticus DSM 10349</name>
    <dbReference type="NCBI Taxonomy" id="1121421"/>
    <lineage>
        <taxon>Bacteria</taxon>
        <taxon>Bacillati</taxon>
        <taxon>Bacillota</taxon>
        <taxon>Clostridia</taxon>
        <taxon>Eubacteriales</taxon>
        <taxon>Peptococcaceae</taxon>
        <taxon>Desulforamulus</taxon>
    </lineage>
</organism>
<dbReference type="RefSeq" id="WP_072910699.1">
    <property type="nucleotide sequence ID" value="NZ_FRAR01000006.1"/>
</dbReference>
<dbReference type="PANTHER" id="PTHR47233">
    <property type="entry name" value="CHEMOTAXIS PROTEIN CHEV"/>
    <property type="match status" value="1"/>
</dbReference>
<dbReference type="Gene3D" id="2.30.30.40">
    <property type="entry name" value="SH3 Domains"/>
    <property type="match status" value="1"/>
</dbReference>
<evidence type="ECO:0000313" key="2">
    <source>
        <dbReference type="EMBL" id="SHK05509.1"/>
    </source>
</evidence>
<dbReference type="Pfam" id="PF01584">
    <property type="entry name" value="CheW"/>
    <property type="match status" value="1"/>
</dbReference>
<dbReference type="Proteomes" id="UP000183997">
    <property type="component" value="Unassembled WGS sequence"/>
</dbReference>
<dbReference type="InterPro" id="IPR036061">
    <property type="entry name" value="CheW-like_dom_sf"/>
</dbReference>
<dbReference type="PROSITE" id="PS50851">
    <property type="entry name" value="CHEW"/>
    <property type="match status" value="1"/>
</dbReference>